<proteinExistence type="predicted"/>
<evidence type="ECO:0000313" key="3">
    <source>
        <dbReference type="Proteomes" id="UP001295684"/>
    </source>
</evidence>
<keyword evidence="1" id="KW-0175">Coiled coil</keyword>
<evidence type="ECO:0000256" key="1">
    <source>
        <dbReference type="SAM" id="Coils"/>
    </source>
</evidence>
<accession>A0AAD1XJ91</accession>
<dbReference type="Proteomes" id="UP001295684">
    <property type="component" value="Unassembled WGS sequence"/>
</dbReference>
<reference evidence="2" key="1">
    <citation type="submission" date="2023-07" db="EMBL/GenBank/DDBJ databases">
        <authorList>
            <consortium name="AG Swart"/>
            <person name="Singh M."/>
            <person name="Singh A."/>
            <person name="Seah K."/>
            <person name="Emmerich C."/>
        </authorList>
    </citation>
    <scope>NUCLEOTIDE SEQUENCE</scope>
    <source>
        <strain evidence="2">DP1</strain>
    </source>
</reference>
<keyword evidence="3" id="KW-1185">Reference proteome</keyword>
<dbReference type="EMBL" id="CAMPGE010015046">
    <property type="protein sequence ID" value="CAI2373689.1"/>
    <property type="molecule type" value="Genomic_DNA"/>
</dbReference>
<feature type="coiled-coil region" evidence="1">
    <location>
        <begin position="119"/>
        <end position="146"/>
    </location>
</feature>
<dbReference type="AlphaFoldDB" id="A0AAD1XJ91"/>
<evidence type="ECO:0000313" key="2">
    <source>
        <dbReference type="EMBL" id="CAI2373689.1"/>
    </source>
</evidence>
<name>A0AAD1XJ91_EUPCR</name>
<sequence length="219" mass="25899">MKSLQNTERDLIPRQMFASSATEEFIRAQMERKNKARELRMSQNFSLPSNLIDCESEKRVIPFYEIYQGNADKRCIKRLITSRRRRSVAVPLGMPEKRASIIPSAYKNQTRNLYKEIGISDIKQSAKDMEKKLSGIKKRINSLRSRGKAQYLSKTKKELYKDAYEKVKNNKYKYEIDLRTRYNRMMLQKLKEIKTSPHEGDRLLEDTLRKIKAFYSLIS</sequence>
<comment type="caution">
    <text evidence="2">The sequence shown here is derived from an EMBL/GenBank/DDBJ whole genome shotgun (WGS) entry which is preliminary data.</text>
</comment>
<gene>
    <name evidence="2" type="ORF">ECRASSUSDP1_LOCUS15035</name>
</gene>
<organism evidence="2 3">
    <name type="scientific">Euplotes crassus</name>
    <dbReference type="NCBI Taxonomy" id="5936"/>
    <lineage>
        <taxon>Eukaryota</taxon>
        <taxon>Sar</taxon>
        <taxon>Alveolata</taxon>
        <taxon>Ciliophora</taxon>
        <taxon>Intramacronucleata</taxon>
        <taxon>Spirotrichea</taxon>
        <taxon>Hypotrichia</taxon>
        <taxon>Euplotida</taxon>
        <taxon>Euplotidae</taxon>
        <taxon>Moneuplotes</taxon>
    </lineage>
</organism>
<protein>
    <submittedName>
        <fullName evidence="2">Uncharacterized protein</fullName>
    </submittedName>
</protein>